<dbReference type="Proteomes" id="UP001157974">
    <property type="component" value="Unassembled WGS sequence"/>
</dbReference>
<name>A0AAV8UR92_9RHOD</name>
<gene>
    <name evidence="2" type="ORF">NDN08_001057</name>
</gene>
<reference evidence="2 3" key="1">
    <citation type="journal article" date="2023" name="Nat. Commun.">
        <title>Origin of minicircular mitochondrial genomes in red algae.</title>
        <authorList>
            <person name="Lee Y."/>
            <person name="Cho C.H."/>
            <person name="Lee Y.M."/>
            <person name="Park S.I."/>
            <person name="Yang J.H."/>
            <person name="West J.A."/>
            <person name="Bhattacharya D."/>
            <person name="Yoon H.S."/>
        </authorList>
    </citation>
    <scope>NUCLEOTIDE SEQUENCE [LARGE SCALE GENOMIC DNA]</scope>
    <source>
        <strain evidence="2 3">CCMP1338</strain>
        <tissue evidence="2">Whole cell</tissue>
    </source>
</reference>
<feature type="compositionally biased region" description="Basic and acidic residues" evidence="1">
    <location>
        <begin position="59"/>
        <end position="75"/>
    </location>
</feature>
<sequence>MWILRSFHYVPGSMNCVNRFLHAPGVRARSLSASARNSGITAKRKTGARASPKAAETSTSKDREAPQGDRVEGKILKQSSSSKTRKSSSKTETLMTKNSKNDDVGEDEMIDVGCARQSMESRSTAANEDETEERRPDFDEETFASQYEILEEDDDTALSEDEDLKSAGQKLVVNYSAALDMSRGKGAIGDPSESLEEMASKEGIVLPGTRNSSWEDVSEQLLFDEDDSLQGEELDEEYHGESFAGNEEWQDVDSKTEETTAILKLSTKDGYKAKARYLWTLVDHIEAAPDLATVFNLQLEARLKENKNDQSVLALEKLFRHSGFESGTQNLSVLLGDVEKKTVKTGTPWTEREDIMLIAGAKRYKDQPFLLKQMLPRERSIDEIRERLKVVRSSERKKTATKIMGLEHELSLSRNRLVATTPFKKKDVVVADSFRHDENQCAEDIKRMTDRVHKEETLGYRNPRS</sequence>
<dbReference type="EMBL" id="JAMWBK010000005">
    <property type="protein sequence ID" value="KAJ8904539.1"/>
    <property type="molecule type" value="Genomic_DNA"/>
</dbReference>
<evidence type="ECO:0000313" key="2">
    <source>
        <dbReference type="EMBL" id="KAJ8904539.1"/>
    </source>
</evidence>
<proteinExistence type="predicted"/>
<comment type="caution">
    <text evidence="2">The sequence shown here is derived from an EMBL/GenBank/DDBJ whole genome shotgun (WGS) entry which is preliminary data.</text>
</comment>
<evidence type="ECO:0000313" key="3">
    <source>
        <dbReference type="Proteomes" id="UP001157974"/>
    </source>
</evidence>
<feature type="region of interest" description="Disordered" evidence="1">
    <location>
        <begin position="29"/>
        <end position="141"/>
    </location>
</feature>
<evidence type="ECO:0008006" key="4">
    <source>
        <dbReference type="Google" id="ProtNLM"/>
    </source>
</evidence>
<evidence type="ECO:0000256" key="1">
    <source>
        <dbReference type="SAM" id="MobiDB-lite"/>
    </source>
</evidence>
<organism evidence="2 3">
    <name type="scientific">Rhodosorus marinus</name>
    <dbReference type="NCBI Taxonomy" id="101924"/>
    <lineage>
        <taxon>Eukaryota</taxon>
        <taxon>Rhodophyta</taxon>
        <taxon>Stylonematophyceae</taxon>
        <taxon>Stylonematales</taxon>
        <taxon>Stylonemataceae</taxon>
        <taxon>Rhodosorus</taxon>
    </lineage>
</organism>
<keyword evidence="3" id="KW-1185">Reference proteome</keyword>
<accession>A0AAV8UR92</accession>
<protein>
    <recommendedName>
        <fullName evidence="4">Myb-like domain-containing protein</fullName>
    </recommendedName>
</protein>
<dbReference type="AlphaFoldDB" id="A0AAV8UR92"/>